<evidence type="ECO:0000256" key="2">
    <source>
        <dbReference type="ARBA" id="ARBA00022448"/>
    </source>
</evidence>
<evidence type="ECO:0000313" key="8">
    <source>
        <dbReference type="EMBL" id="MDQ0207697.1"/>
    </source>
</evidence>
<dbReference type="InterPro" id="IPR011701">
    <property type="entry name" value="MFS"/>
</dbReference>
<dbReference type="SUPFAM" id="SSF103473">
    <property type="entry name" value="MFS general substrate transporter"/>
    <property type="match status" value="1"/>
</dbReference>
<sequence>MKKMNDRVIVPLWALGLFIVIMNTTMFNVSIPGIIGELGVTAELGSWIISSYSIGYALTTVIYSRLSDSVSIRLLIAIGVTILMTGSVCGIFATDFNTLLLARILQSGGAGAIAGLGMVIVSRHIPYERRGSALALISAASAMAFGMGPIVGGIVYQTFGWGGLFAITCLVILIFPIIIPLLPKEERAETKAFTFDMIGAGLTVINTISLLLAVTQRSVWIFVLCLASVVVHGLYLRRNKPTFIRKELLKQPPYVKLLVVGFCVMSLNLGNLFLMPLVLASEFQTSAMGIGFMIAPGAILTAVISRYVGRGIDRLGNGTFILWGHVSLAGVALVFSLFTSISPLVILIGYLVFSPAFSATLSALNNEVSRILPDEYIGSGMGMMQLAQFMGGSLAVAVCGVLISFHVNVSIIHEYGFVYLCLLGLIVCSLVVYLWFRHSAANGKNSDGSTL</sequence>
<comment type="caution">
    <text evidence="8">The sequence shown here is derived from an EMBL/GenBank/DDBJ whole genome shotgun (WGS) entry which is preliminary data.</text>
</comment>
<evidence type="ECO:0000256" key="1">
    <source>
        <dbReference type="ARBA" id="ARBA00004651"/>
    </source>
</evidence>
<dbReference type="Gene3D" id="1.20.1720.10">
    <property type="entry name" value="Multidrug resistance protein D"/>
    <property type="match status" value="1"/>
</dbReference>
<name>A0ABT9YIK9_9BACI</name>
<feature type="transmembrane region" description="Helical" evidence="6">
    <location>
        <begin position="12"/>
        <end position="35"/>
    </location>
</feature>
<keyword evidence="9" id="KW-1185">Reference proteome</keyword>
<keyword evidence="5 6" id="KW-0472">Membrane</keyword>
<protein>
    <submittedName>
        <fullName evidence="8">DHA2 family metal-tetracycline-proton antiporter-like MFS transporter</fullName>
    </submittedName>
</protein>
<evidence type="ECO:0000256" key="4">
    <source>
        <dbReference type="ARBA" id="ARBA00022989"/>
    </source>
</evidence>
<organism evidence="8 9">
    <name type="scientific">Alkalicoccobacillus murimartini</name>
    <dbReference type="NCBI Taxonomy" id="171685"/>
    <lineage>
        <taxon>Bacteria</taxon>
        <taxon>Bacillati</taxon>
        <taxon>Bacillota</taxon>
        <taxon>Bacilli</taxon>
        <taxon>Bacillales</taxon>
        <taxon>Bacillaceae</taxon>
        <taxon>Alkalicoccobacillus</taxon>
    </lineage>
</organism>
<feature type="transmembrane region" description="Helical" evidence="6">
    <location>
        <begin position="100"/>
        <end position="121"/>
    </location>
</feature>
<feature type="transmembrane region" description="Helical" evidence="6">
    <location>
        <begin position="47"/>
        <end position="66"/>
    </location>
</feature>
<dbReference type="EMBL" id="JAUSUA010000003">
    <property type="protein sequence ID" value="MDQ0207697.1"/>
    <property type="molecule type" value="Genomic_DNA"/>
</dbReference>
<feature type="transmembrane region" description="Helical" evidence="6">
    <location>
        <begin position="386"/>
        <end position="405"/>
    </location>
</feature>
<reference evidence="8 9" key="1">
    <citation type="submission" date="2023-07" db="EMBL/GenBank/DDBJ databases">
        <title>Genomic Encyclopedia of Type Strains, Phase IV (KMG-IV): sequencing the most valuable type-strain genomes for metagenomic binning, comparative biology and taxonomic classification.</title>
        <authorList>
            <person name="Goeker M."/>
        </authorList>
    </citation>
    <scope>NUCLEOTIDE SEQUENCE [LARGE SCALE GENOMIC DNA]</scope>
    <source>
        <strain evidence="8 9">DSM 19154</strain>
    </source>
</reference>
<dbReference type="Proteomes" id="UP001225034">
    <property type="component" value="Unassembled WGS sequence"/>
</dbReference>
<evidence type="ECO:0000313" key="9">
    <source>
        <dbReference type="Proteomes" id="UP001225034"/>
    </source>
</evidence>
<dbReference type="Pfam" id="PF07690">
    <property type="entry name" value="MFS_1"/>
    <property type="match status" value="1"/>
</dbReference>
<feature type="transmembrane region" description="Helical" evidence="6">
    <location>
        <begin position="219"/>
        <end position="236"/>
    </location>
</feature>
<feature type="transmembrane region" description="Helical" evidence="6">
    <location>
        <begin position="320"/>
        <end position="338"/>
    </location>
</feature>
<dbReference type="PRINTS" id="PR01036">
    <property type="entry name" value="TCRTETB"/>
</dbReference>
<feature type="transmembrane region" description="Helical" evidence="6">
    <location>
        <begin position="133"/>
        <end position="155"/>
    </location>
</feature>
<feature type="transmembrane region" description="Helical" evidence="6">
    <location>
        <begin position="286"/>
        <end position="308"/>
    </location>
</feature>
<evidence type="ECO:0000256" key="6">
    <source>
        <dbReference type="SAM" id="Phobius"/>
    </source>
</evidence>
<keyword evidence="3 6" id="KW-0812">Transmembrane</keyword>
<comment type="subcellular location">
    <subcellularLocation>
        <location evidence="1">Cell membrane</location>
        <topology evidence="1">Multi-pass membrane protein</topology>
    </subcellularLocation>
</comment>
<feature type="domain" description="Major facilitator superfamily (MFS) profile" evidence="7">
    <location>
        <begin position="9"/>
        <end position="441"/>
    </location>
</feature>
<feature type="transmembrane region" description="Helical" evidence="6">
    <location>
        <begin position="417"/>
        <end position="436"/>
    </location>
</feature>
<dbReference type="PANTHER" id="PTHR42718:SF9">
    <property type="entry name" value="MAJOR FACILITATOR SUPERFAMILY MULTIDRUG TRANSPORTER MFSC"/>
    <property type="match status" value="1"/>
</dbReference>
<dbReference type="Gene3D" id="1.20.1250.20">
    <property type="entry name" value="MFS general substrate transporter like domains"/>
    <property type="match status" value="1"/>
</dbReference>
<proteinExistence type="predicted"/>
<feature type="transmembrane region" description="Helical" evidence="6">
    <location>
        <begin position="73"/>
        <end position="94"/>
    </location>
</feature>
<evidence type="ECO:0000256" key="3">
    <source>
        <dbReference type="ARBA" id="ARBA00022692"/>
    </source>
</evidence>
<feature type="transmembrane region" description="Helical" evidence="6">
    <location>
        <begin position="194"/>
        <end position="213"/>
    </location>
</feature>
<accession>A0ABT9YIK9</accession>
<dbReference type="InterPro" id="IPR036259">
    <property type="entry name" value="MFS_trans_sf"/>
</dbReference>
<evidence type="ECO:0000259" key="7">
    <source>
        <dbReference type="PROSITE" id="PS50850"/>
    </source>
</evidence>
<dbReference type="PROSITE" id="PS50850">
    <property type="entry name" value="MFS"/>
    <property type="match status" value="1"/>
</dbReference>
<evidence type="ECO:0000256" key="5">
    <source>
        <dbReference type="ARBA" id="ARBA00023136"/>
    </source>
</evidence>
<feature type="transmembrane region" description="Helical" evidence="6">
    <location>
        <begin position="161"/>
        <end position="182"/>
    </location>
</feature>
<feature type="transmembrane region" description="Helical" evidence="6">
    <location>
        <begin position="257"/>
        <end position="280"/>
    </location>
</feature>
<gene>
    <name evidence="8" type="ORF">J2S05_002498</name>
</gene>
<dbReference type="PANTHER" id="PTHR42718">
    <property type="entry name" value="MAJOR FACILITATOR SUPERFAMILY MULTIDRUG TRANSPORTER MFSC"/>
    <property type="match status" value="1"/>
</dbReference>
<dbReference type="InterPro" id="IPR020846">
    <property type="entry name" value="MFS_dom"/>
</dbReference>
<keyword evidence="4 6" id="KW-1133">Transmembrane helix</keyword>
<keyword evidence="2" id="KW-0813">Transport</keyword>